<dbReference type="PANTHER" id="PTHR42643">
    <property type="entry name" value="IONOTROPIC RECEPTOR 20A-RELATED"/>
    <property type="match status" value="1"/>
</dbReference>
<gene>
    <name evidence="9" type="ORF">GWK47_006067</name>
</gene>
<keyword evidence="4" id="KW-1133">Transmembrane helix</keyword>
<dbReference type="Gene3D" id="1.10.287.70">
    <property type="match status" value="1"/>
</dbReference>
<dbReference type="EMBL" id="JACEEZ010009603">
    <property type="protein sequence ID" value="KAG0722386.1"/>
    <property type="molecule type" value="Genomic_DNA"/>
</dbReference>
<evidence type="ECO:0000256" key="1">
    <source>
        <dbReference type="ARBA" id="ARBA00004651"/>
    </source>
</evidence>
<evidence type="ECO:0000313" key="10">
    <source>
        <dbReference type="Proteomes" id="UP000770661"/>
    </source>
</evidence>
<keyword evidence="3" id="KW-0812">Transmembrane</keyword>
<dbReference type="GO" id="GO:0005886">
    <property type="term" value="C:plasma membrane"/>
    <property type="evidence" value="ECO:0007669"/>
    <property type="project" value="UniProtKB-SubCell"/>
</dbReference>
<evidence type="ECO:0000256" key="6">
    <source>
        <dbReference type="ARBA" id="ARBA00023170"/>
    </source>
</evidence>
<evidence type="ECO:0000256" key="5">
    <source>
        <dbReference type="ARBA" id="ARBA00023136"/>
    </source>
</evidence>
<dbReference type="PANTHER" id="PTHR42643:SF24">
    <property type="entry name" value="IONOTROPIC RECEPTOR 60A"/>
    <property type="match status" value="1"/>
</dbReference>
<comment type="subcellular location">
    <subcellularLocation>
        <location evidence="1">Cell membrane</location>
        <topology evidence="1">Multi-pass membrane protein</topology>
    </subcellularLocation>
</comment>
<accession>A0A8J5CVL1</accession>
<sequence length="441" mass="47518">MRAGTKALGEYTSVPKGSLGVVKRCDAPLTSPWPQSEPQPRQLSRHEAAAASLPRVASVRLPPMSRCAVVYAAARAAAGTVWLPATPQPAAPQHGFDLGAEVLGRAGGAERRGQSLCSSEHLLAEANKTPTPLGVYTVLPSPPAACSSLGPGGASPSAAGRRSFPDRFPSFEGYTFIWQPVIDYPYLYRKNITSSQGRGHYNQGLGQSVCGCLNFSYTLTVEPPETSVCRAGDARGLARPSGASVWLKLHHGLVGQSVPALPRAQWQHVFLAAWLPCCLVITTAYTGNLVGILSSPAYPRRLHTLRDLADSDLRLAKVEFGDKTGSLIKNPPNSLYRKGDLFPGSEAAVGAMLAGTHALVEFTYIARLWLQSYPQAPSWYIMREPLLTGSIHCYFRRHTPWKHKFDHSFRGLVEGGLFPQWAKCLVLDEAITPGDGSQTPG</sequence>
<dbReference type="AlphaFoldDB" id="A0A8J5CVL1"/>
<keyword evidence="10" id="KW-1185">Reference proteome</keyword>
<keyword evidence="6" id="KW-0675">Receptor</keyword>
<evidence type="ECO:0000313" key="9">
    <source>
        <dbReference type="EMBL" id="KAG0722386.1"/>
    </source>
</evidence>
<evidence type="ECO:0000256" key="8">
    <source>
        <dbReference type="SAM" id="MobiDB-lite"/>
    </source>
</evidence>
<keyword evidence="2" id="KW-1003">Cell membrane</keyword>
<evidence type="ECO:0000256" key="7">
    <source>
        <dbReference type="ARBA" id="ARBA00023180"/>
    </source>
</evidence>
<dbReference type="SUPFAM" id="SSF53850">
    <property type="entry name" value="Periplasmic binding protein-like II"/>
    <property type="match status" value="1"/>
</dbReference>
<dbReference type="Proteomes" id="UP000770661">
    <property type="component" value="Unassembled WGS sequence"/>
</dbReference>
<evidence type="ECO:0000256" key="4">
    <source>
        <dbReference type="ARBA" id="ARBA00022989"/>
    </source>
</evidence>
<organism evidence="9 10">
    <name type="scientific">Chionoecetes opilio</name>
    <name type="common">Atlantic snow crab</name>
    <name type="synonym">Cancer opilio</name>
    <dbReference type="NCBI Taxonomy" id="41210"/>
    <lineage>
        <taxon>Eukaryota</taxon>
        <taxon>Metazoa</taxon>
        <taxon>Ecdysozoa</taxon>
        <taxon>Arthropoda</taxon>
        <taxon>Crustacea</taxon>
        <taxon>Multicrustacea</taxon>
        <taxon>Malacostraca</taxon>
        <taxon>Eumalacostraca</taxon>
        <taxon>Eucarida</taxon>
        <taxon>Decapoda</taxon>
        <taxon>Pleocyemata</taxon>
        <taxon>Brachyura</taxon>
        <taxon>Eubrachyura</taxon>
        <taxon>Majoidea</taxon>
        <taxon>Majidae</taxon>
        <taxon>Chionoecetes</taxon>
    </lineage>
</organism>
<dbReference type="InterPro" id="IPR052192">
    <property type="entry name" value="Insect_Ionotropic_Sensory_Rcpt"/>
</dbReference>
<keyword evidence="7" id="KW-0325">Glycoprotein</keyword>
<comment type="caution">
    <text evidence="9">The sequence shown here is derived from an EMBL/GenBank/DDBJ whole genome shotgun (WGS) entry which is preliminary data.</text>
</comment>
<dbReference type="OrthoDB" id="6349620at2759"/>
<protein>
    <recommendedName>
        <fullName evidence="11">Ionotropic glutamate receptor C-terminal domain-containing protein</fullName>
    </recommendedName>
</protein>
<evidence type="ECO:0000256" key="3">
    <source>
        <dbReference type="ARBA" id="ARBA00022692"/>
    </source>
</evidence>
<feature type="region of interest" description="Disordered" evidence="8">
    <location>
        <begin position="30"/>
        <end position="49"/>
    </location>
</feature>
<keyword evidence="5" id="KW-0472">Membrane</keyword>
<proteinExistence type="predicted"/>
<name>A0A8J5CVL1_CHIOP</name>
<reference evidence="9" key="1">
    <citation type="submission" date="2020-07" db="EMBL/GenBank/DDBJ databases">
        <title>The High-quality genome of the commercially important snow crab, Chionoecetes opilio.</title>
        <authorList>
            <person name="Jeong J.-H."/>
            <person name="Ryu S."/>
        </authorList>
    </citation>
    <scope>NUCLEOTIDE SEQUENCE</scope>
    <source>
        <strain evidence="9">MADBK_172401_WGS</strain>
        <tissue evidence="9">Digestive gland</tissue>
    </source>
</reference>
<evidence type="ECO:0000256" key="2">
    <source>
        <dbReference type="ARBA" id="ARBA00022475"/>
    </source>
</evidence>
<feature type="compositionally biased region" description="Polar residues" evidence="8">
    <location>
        <begin position="32"/>
        <end position="42"/>
    </location>
</feature>
<evidence type="ECO:0008006" key="11">
    <source>
        <dbReference type="Google" id="ProtNLM"/>
    </source>
</evidence>